<evidence type="ECO:0000256" key="2">
    <source>
        <dbReference type="SAM" id="MobiDB-lite"/>
    </source>
</evidence>
<dbReference type="EMBL" id="KI299848">
    <property type="protein sequence ID" value="ERZ97141.1"/>
    <property type="molecule type" value="Genomic_DNA"/>
</dbReference>
<organism evidence="3">
    <name type="scientific">Rhizophagus irregularis (strain DAOM 181602 / DAOM 197198 / MUCL 43194)</name>
    <name type="common">Arbuscular mycorrhizal fungus</name>
    <name type="synonym">Glomus intraradices</name>
    <dbReference type="NCBI Taxonomy" id="747089"/>
    <lineage>
        <taxon>Eukaryota</taxon>
        <taxon>Fungi</taxon>
        <taxon>Fungi incertae sedis</taxon>
        <taxon>Mucoromycota</taxon>
        <taxon>Glomeromycotina</taxon>
        <taxon>Glomeromycetes</taxon>
        <taxon>Glomerales</taxon>
        <taxon>Glomeraceae</taxon>
        <taxon>Rhizophagus</taxon>
    </lineage>
</organism>
<feature type="compositionally biased region" description="Acidic residues" evidence="2">
    <location>
        <begin position="62"/>
        <end position="76"/>
    </location>
</feature>
<accession>U9SPU8</accession>
<keyword evidence="1" id="KW-0175">Coiled coil</keyword>
<protein>
    <submittedName>
        <fullName evidence="3">Uncharacterized protein</fullName>
    </submittedName>
</protein>
<dbReference type="VEuPathDB" id="FungiDB:RhiirFUN_008964"/>
<sequence length="125" mass="14099">MARQKNTNSNEKVLSSILSRIAALEKENKELKNEANKRVEKDSKNVQKNVKKCVLEVSDQSSSEESDNIEDEEDINESGQIITTPIPKPLVGKGQFANLHLNLNLEKSVYESYRNITIAIKTKKV</sequence>
<name>U9SPU8_RHIID</name>
<evidence type="ECO:0000313" key="3">
    <source>
        <dbReference type="EMBL" id="ERZ97141.1"/>
    </source>
</evidence>
<feature type="region of interest" description="Disordered" evidence="2">
    <location>
        <begin position="57"/>
        <end position="82"/>
    </location>
</feature>
<reference evidence="3" key="1">
    <citation type="submission" date="2013-07" db="EMBL/GenBank/DDBJ databases">
        <title>The genome of an arbuscular mycorrhizal fungus provides insights into the evolution of the oldest plant symbiosis.</title>
        <authorList>
            <consortium name="DOE Joint Genome Institute"/>
            <person name="Tisserant E."/>
            <person name="Malbreil M."/>
            <person name="Kuo A."/>
            <person name="Kohler A."/>
            <person name="Symeonidi A."/>
            <person name="Balestrini R."/>
            <person name="Charron P."/>
            <person name="Duensing N."/>
            <person name="Frei-dit-Frey N."/>
            <person name="Gianinazzi-Pearson V."/>
            <person name="Gilbert B."/>
            <person name="Handa Y."/>
            <person name="Hijri M."/>
            <person name="Kaul R."/>
            <person name="Kawaguchi M."/>
            <person name="Krajinski F."/>
            <person name="Lammers P."/>
            <person name="Lapierre D."/>
            <person name="Masclaux F.G."/>
            <person name="Murat C."/>
            <person name="Morin E."/>
            <person name="Ndikumana S."/>
            <person name="Pagni M."/>
            <person name="Petitpierre D."/>
            <person name="Requena N."/>
            <person name="Rosikiewicz P."/>
            <person name="Riley R."/>
            <person name="Saito K."/>
            <person name="San Clemente H."/>
            <person name="Shapiro H."/>
            <person name="van Tuinen D."/>
            <person name="Becard G."/>
            <person name="Bonfante P."/>
            <person name="Paszkowski U."/>
            <person name="Shachar-Hill Y."/>
            <person name="Young J.P."/>
            <person name="Sanders I.R."/>
            <person name="Henrissat B."/>
            <person name="Rensing S.A."/>
            <person name="Grigoriev I.V."/>
            <person name="Corradi N."/>
            <person name="Roux C."/>
            <person name="Martin F."/>
        </authorList>
    </citation>
    <scope>NUCLEOTIDE SEQUENCE</scope>
    <source>
        <strain evidence="3">DAOM 197198</strain>
    </source>
</reference>
<evidence type="ECO:0000256" key="1">
    <source>
        <dbReference type="SAM" id="Coils"/>
    </source>
</evidence>
<dbReference type="AlphaFoldDB" id="U9SPU8"/>
<dbReference type="HOGENOM" id="CLU_1993821_0_0_1"/>
<gene>
    <name evidence="3" type="ORF">GLOINDRAFT_89141</name>
</gene>
<feature type="coiled-coil region" evidence="1">
    <location>
        <begin position="14"/>
        <end position="44"/>
    </location>
</feature>
<proteinExistence type="predicted"/>